<comment type="similarity">
    <text evidence="4">Belongs to the copper transporter (Ctr) (TC 1.A.56) family. SLC31A subfamily.</text>
</comment>
<accession>A0A9P7SPA4</accession>
<dbReference type="OrthoDB" id="73901at2759"/>
<keyword evidence="4" id="KW-0813">Transport</keyword>
<keyword evidence="2 4" id="KW-1133">Transmembrane helix</keyword>
<dbReference type="Pfam" id="PF04145">
    <property type="entry name" value="Ctr"/>
    <property type="match status" value="1"/>
</dbReference>
<dbReference type="GO" id="GO:0005375">
    <property type="term" value="F:copper ion transmembrane transporter activity"/>
    <property type="evidence" value="ECO:0007669"/>
    <property type="project" value="UniProtKB-UniRule"/>
</dbReference>
<proteinExistence type="inferred from homology"/>
<protein>
    <recommendedName>
        <fullName evidence="4">Copper transport protein</fullName>
    </recommendedName>
</protein>
<dbReference type="InterPro" id="IPR007274">
    <property type="entry name" value="Cop_transporter"/>
</dbReference>
<keyword evidence="3 4" id="KW-0472">Membrane</keyword>
<keyword evidence="4" id="KW-0187">Copper transport</keyword>
<dbReference type="AlphaFoldDB" id="A0A9P7SPA4"/>
<evidence type="ECO:0000256" key="3">
    <source>
        <dbReference type="ARBA" id="ARBA00023136"/>
    </source>
</evidence>
<keyword evidence="1 4" id="KW-0812">Transmembrane</keyword>
<reference evidence="5" key="1">
    <citation type="journal article" date="2020" name="bioRxiv">
        <title>Whole genome comparisons of ergot fungi reveals the divergence and evolution of species within the genus Claviceps are the result of varying mechanisms driving genome evolution and host range expansion.</title>
        <authorList>
            <person name="Wyka S.A."/>
            <person name="Mondo S.J."/>
            <person name="Liu M."/>
            <person name="Dettman J."/>
            <person name="Nalam V."/>
            <person name="Broders K.D."/>
        </authorList>
    </citation>
    <scope>NUCLEOTIDE SEQUENCE</scope>
    <source>
        <strain evidence="5">CCC 1102</strain>
    </source>
</reference>
<dbReference type="PANTHER" id="PTHR12483:SF120">
    <property type="entry name" value="HIGH-AFFINITY COPPER TRANSPORTER CTRA2"/>
    <property type="match status" value="1"/>
</dbReference>
<sequence>MNGMDGMDGGSSSGSSGGHDNPMPMLMSMVFQTNPSTPLYTSSWTPQSPGAYAGTCLFLIFLAITARLLLAARTLQEARWLDEALQRRYVVAQGQTSLSEMMAHEVPAGAMKMALSANGVEEAVVVVAGRGCEVRPWRVSVDPLRAVMDTVIVGVGYLLMLAVMTMNVGYFLSVLAGVFVGSLAVGRYSSVGEH</sequence>
<dbReference type="GO" id="GO:0005886">
    <property type="term" value="C:plasma membrane"/>
    <property type="evidence" value="ECO:0007669"/>
    <property type="project" value="TreeGrafter"/>
</dbReference>
<gene>
    <name evidence="5" type="ORF">E4U56_001743</name>
</gene>
<comment type="subcellular location">
    <subcellularLocation>
        <location evidence="4">Membrane</location>
        <topology evidence="4">Multi-pass membrane protein</topology>
    </subcellularLocation>
</comment>
<evidence type="ECO:0000313" key="6">
    <source>
        <dbReference type="Proteomes" id="UP000784919"/>
    </source>
</evidence>
<evidence type="ECO:0000256" key="1">
    <source>
        <dbReference type="ARBA" id="ARBA00022692"/>
    </source>
</evidence>
<dbReference type="Proteomes" id="UP000784919">
    <property type="component" value="Unassembled WGS sequence"/>
</dbReference>
<dbReference type="EMBL" id="SRPS01000150">
    <property type="protein sequence ID" value="KAG5965542.1"/>
    <property type="molecule type" value="Genomic_DNA"/>
</dbReference>
<evidence type="ECO:0000256" key="2">
    <source>
        <dbReference type="ARBA" id="ARBA00022989"/>
    </source>
</evidence>
<comment type="caution">
    <text evidence="5">The sequence shown here is derived from an EMBL/GenBank/DDBJ whole genome shotgun (WGS) entry which is preliminary data.</text>
</comment>
<organism evidence="5 6">
    <name type="scientific">Claviceps arundinis</name>
    <dbReference type="NCBI Taxonomy" id="1623583"/>
    <lineage>
        <taxon>Eukaryota</taxon>
        <taxon>Fungi</taxon>
        <taxon>Dikarya</taxon>
        <taxon>Ascomycota</taxon>
        <taxon>Pezizomycotina</taxon>
        <taxon>Sordariomycetes</taxon>
        <taxon>Hypocreomycetidae</taxon>
        <taxon>Hypocreales</taxon>
        <taxon>Clavicipitaceae</taxon>
        <taxon>Claviceps</taxon>
    </lineage>
</organism>
<evidence type="ECO:0000256" key="4">
    <source>
        <dbReference type="RuleBase" id="RU367022"/>
    </source>
</evidence>
<keyword evidence="4" id="KW-0406">Ion transport</keyword>
<name>A0A9P7SPA4_9HYPO</name>
<keyword evidence="4" id="KW-0186">Copper</keyword>
<feature type="transmembrane region" description="Helical" evidence="4">
    <location>
        <begin position="50"/>
        <end position="70"/>
    </location>
</feature>
<dbReference type="PANTHER" id="PTHR12483">
    <property type="entry name" value="SOLUTE CARRIER FAMILY 31 COPPER TRANSPORTERS"/>
    <property type="match status" value="1"/>
</dbReference>
<evidence type="ECO:0000313" key="5">
    <source>
        <dbReference type="EMBL" id="KAG5965542.1"/>
    </source>
</evidence>